<dbReference type="Pfam" id="PF00069">
    <property type="entry name" value="Pkinase"/>
    <property type="match status" value="1"/>
</dbReference>
<evidence type="ECO:0000256" key="7">
    <source>
        <dbReference type="ARBA" id="ARBA00022840"/>
    </source>
</evidence>
<feature type="compositionally biased region" description="Polar residues" evidence="11">
    <location>
        <begin position="106"/>
        <end position="126"/>
    </location>
</feature>
<dbReference type="GO" id="GO:0008353">
    <property type="term" value="F:RNA polymerase II CTD heptapeptide repeat kinase activity"/>
    <property type="evidence" value="ECO:0007669"/>
    <property type="project" value="TreeGrafter"/>
</dbReference>
<dbReference type="FunFam" id="3.30.200.20:FF:000124">
    <property type="entry name" value="Cyclin-dependent kinase 4"/>
    <property type="match status" value="1"/>
</dbReference>
<evidence type="ECO:0000256" key="1">
    <source>
        <dbReference type="ARBA" id="ARBA00004123"/>
    </source>
</evidence>
<dbReference type="SUPFAM" id="SSF56112">
    <property type="entry name" value="Protein kinase-like (PK-like)"/>
    <property type="match status" value="1"/>
</dbReference>
<dbReference type="InterPro" id="IPR000719">
    <property type="entry name" value="Prot_kinase_dom"/>
</dbReference>
<dbReference type="AlphaFoldDB" id="A0A814GFI8"/>
<keyword evidence="5 10" id="KW-0547">Nucleotide-binding</keyword>
<dbReference type="InterPro" id="IPR017441">
    <property type="entry name" value="Protein_kinase_ATP_BS"/>
</dbReference>
<dbReference type="PANTHER" id="PTHR24056">
    <property type="entry name" value="CELL DIVISION PROTEIN KINASE"/>
    <property type="match status" value="1"/>
</dbReference>
<dbReference type="InterPro" id="IPR050108">
    <property type="entry name" value="CDK"/>
</dbReference>
<protein>
    <recommendedName>
        <fullName evidence="12">Protein kinase domain-containing protein</fullName>
    </recommendedName>
</protein>
<evidence type="ECO:0000256" key="9">
    <source>
        <dbReference type="ARBA" id="ARBA00048367"/>
    </source>
</evidence>
<evidence type="ECO:0000259" key="12">
    <source>
        <dbReference type="PROSITE" id="PS50011"/>
    </source>
</evidence>
<reference evidence="13" key="1">
    <citation type="submission" date="2021-02" db="EMBL/GenBank/DDBJ databases">
        <authorList>
            <person name="Nowell W R."/>
        </authorList>
    </citation>
    <scope>NUCLEOTIDE SEQUENCE</scope>
</reference>
<evidence type="ECO:0000313" key="14">
    <source>
        <dbReference type="EMBL" id="CAF3837227.1"/>
    </source>
</evidence>
<dbReference type="Proteomes" id="UP000663836">
    <property type="component" value="Unassembled WGS sequence"/>
</dbReference>
<comment type="similarity">
    <text evidence="2">Belongs to the protein kinase superfamily. CMGC Ser/Thr protein kinase family. CDC2/CDKX subfamily.</text>
</comment>
<dbReference type="PROSITE" id="PS00107">
    <property type="entry name" value="PROTEIN_KINASE_ATP"/>
    <property type="match status" value="1"/>
</dbReference>
<keyword evidence="7 10" id="KW-0067">ATP-binding</keyword>
<comment type="caution">
    <text evidence="13">The sequence shown here is derived from an EMBL/GenBank/DDBJ whole genome shotgun (WGS) entry which is preliminary data.</text>
</comment>
<evidence type="ECO:0000256" key="6">
    <source>
        <dbReference type="ARBA" id="ARBA00022777"/>
    </source>
</evidence>
<comment type="subcellular location">
    <subcellularLocation>
        <location evidence="1">Nucleus</location>
    </subcellularLocation>
</comment>
<evidence type="ECO:0000256" key="3">
    <source>
        <dbReference type="ARBA" id="ARBA00022527"/>
    </source>
</evidence>
<dbReference type="EMBL" id="CAJNOT010000478">
    <property type="protein sequence ID" value="CAF0995637.1"/>
    <property type="molecule type" value="Genomic_DNA"/>
</dbReference>
<feature type="compositionally biased region" description="Basic and acidic residues" evidence="11">
    <location>
        <begin position="95"/>
        <end position="104"/>
    </location>
</feature>
<accession>A0A814GFI8</accession>
<comment type="catalytic activity">
    <reaction evidence="9">
        <text>L-seryl-[protein] + ATP = O-phospho-L-seryl-[protein] + ADP + H(+)</text>
        <dbReference type="Rhea" id="RHEA:17989"/>
        <dbReference type="Rhea" id="RHEA-COMP:9863"/>
        <dbReference type="Rhea" id="RHEA-COMP:11604"/>
        <dbReference type="ChEBI" id="CHEBI:15378"/>
        <dbReference type="ChEBI" id="CHEBI:29999"/>
        <dbReference type="ChEBI" id="CHEBI:30616"/>
        <dbReference type="ChEBI" id="CHEBI:83421"/>
        <dbReference type="ChEBI" id="CHEBI:456216"/>
        <dbReference type="EC" id="2.7.11.22"/>
    </reaction>
</comment>
<evidence type="ECO:0000256" key="11">
    <source>
        <dbReference type="SAM" id="MobiDB-lite"/>
    </source>
</evidence>
<evidence type="ECO:0000313" key="13">
    <source>
        <dbReference type="EMBL" id="CAF0995637.1"/>
    </source>
</evidence>
<feature type="binding site" evidence="10">
    <location>
        <position position="53"/>
    </location>
    <ligand>
        <name>ATP</name>
        <dbReference type="ChEBI" id="CHEBI:30616"/>
    </ligand>
</feature>
<dbReference type="PROSITE" id="PS50011">
    <property type="entry name" value="PROTEIN_KINASE_DOM"/>
    <property type="match status" value="1"/>
</dbReference>
<evidence type="ECO:0000256" key="2">
    <source>
        <dbReference type="ARBA" id="ARBA00006485"/>
    </source>
</evidence>
<feature type="region of interest" description="Disordered" evidence="11">
    <location>
        <begin position="95"/>
        <end position="126"/>
    </location>
</feature>
<dbReference type="PANTHER" id="PTHR24056:SF233">
    <property type="entry name" value="CYCLIN-DEPENDENT KINASE 9"/>
    <property type="match status" value="1"/>
</dbReference>
<dbReference type="GO" id="GO:0005634">
    <property type="term" value="C:nucleus"/>
    <property type="evidence" value="ECO:0007669"/>
    <property type="project" value="UniProtKB-SubCell"/>
</dbReference>
<evidence type="ECO:0000256" key="8">
    <source>
        <dbReference type="ARBA" id="ARBA00047811"/>
    </source>
</evidence>
<keyword evidence="4" id="KW-0808">Transferase</keyword>
<dbReference type="EMBL" id="CAJOBD010001866">
    <property type="protein sequence ID" value="CAF3837227.1"/>
    <property type="molecule type" value="Genomic_DNA"/>
</dbReference>
<keyword evidence="3" id="KW-0723">Serine/threonine-protein kinase</keyword>
<organism evidence="13 15">
    <name type="scientific">Rotaria sordida</name>
    <dbReference type="NCBI Taxonomy" id="392033"/>
    <lineage>
        <taxon>Eukaryota</taxon>
        <taxon>Metazoa</taxon>
        <taxon>Spiralia</taxon>
        <taxon>Gnathifera</taxon>
        <taxon>Rotifera</taxon>
        <taxon>Eurotatoria</taxon>
        <taxon>Bdelloidea</taxon>
        <taxon>Philodinida</taxon>
        <taxon>Philodinidae</taxon>
        <taxon>Rotaria</taxon>
    </lineage>
</organism>
<dbReference type="GO" id="GO:0004693">
    <property type="term" value="F:cyclin-dependent protein serine/threonine kinase activity"/>
    <property type="evidence" value="ECO:0007669"/>
    <property type="project" value="UniProtKB-EC"/>
</dbReference>
<dbReference type="Proteomes" id="UP000663864">
    <property type="component" value="Unassembled WGS sequence"/>
</dbReference>
<evidence type="ECO:0000256" key="5">
    <source>
        <dbReference type="ARBA" id="ARBA00022741"/>
    </source>
</evidence>
<sequence length="126" mass="14609">MAYQSRPPEQAPLEFPYIGDVNQYERIEKIGQGTFGEVFKARCKKTNDFVAMKLILMDQEKEGFPITALREIKILQELRHDNIVRLIEVCRSAKEERNKPKERILSLTTNNPTTWSEKTSNPKVKG</sequence>
<dbReference type="Gene3D" id="3.30.200.20">
    <property type="entry name" value="Phosphorylase Kinase, domain 1"/>
    <property type="match status" value="1"/>
</dbReference>
<keyword evidence="6" id="KW-0418">Kinase</keyword>
<name>A0A814GFI8_9BILA</name>
<proteinExistence type="inferred from homology"/>
<gene>
    <name evidence="14" type="ORF">JBS370_LOCUS17428</name>
    <name evidence="13" type="ORF">ZHD862_LOCUS12253</name>
</gene>
<dbReference type="InterPro" id="IPR011009">
    <property type="entry name" value="Kinase-like_dom_sf"/>
</dbReference>
<feature type="domain" description="Protein kinase" evidence="12">
    <location>
        <begin position="24"/>
        <end position="126"/>
    </location>
</feature>
<evidence type="ECO:0000256" key="4">
    <source>
        <dbReference type="ARBA" id="ARBA00022679"/>
    </source>
</evidence>
<dbReference type="GO" id="GO:0005524">
    <property type="term" value="F:ATP binding"/>
    <property type="evidence" value="ECO:0007669"/>
    <property type="project" value="UniProtKB-UniRule"/>
</dbReference>
<evidence type="ECO:0000256" key="10">
    <source>
        <dbReference type="PROSITE-ProRule" id="PRU10141"/>
    </source>
</evidence>
<comment type="catalytic activity">
    <reaction evidence="8">
        <text>L-threonyl-[protein] + ATP = O-phospho-L-threonyl-[protein] + ADP + H(+)</text>
        <dbReference type="Rhea" id="RHEA:46608"/>
        <dbReference type="Rhea" id="RHEA-COMP:11060"/>
        <dbReference type="Rhea" id="RHEA-COMP:11605"/>
        <dbReference type="ChEBI" id="CHEBI:15378"/>
        <dbReference type="ChEBI" id="CHEBI:30013"/>
        <dbReference type="ChEBI" id="CHEBI:30616"/>
        <dbReference type="ChEBI" id="CHEBI:61977"/>
        <dbReference type="ChEBI" id="CHEBI:456216"/>
        <dbReference type="EC" id="2.7.11.22"/>
    </reaction>
</comment>
<evidence type="ECO:0000313" key="15">
    <source>
        <dbReference type="Proteomes" id="UP000663864"/>
    </source>
</evidence>